<dbReference type="Proteomes" id="UP000694545">
    <property type="component" value="Unplaced"/>
</dbReference>
<evidence type="ECO:0000313" key="2">
    <source>
        <dbReference type="Proteomes" id="UP000694545"/>
    </source>
</evidence>
<protein>
    <submittedName>
        <fullName evidence="1">Chromosome 2 open reading frame 80</fullName>
    </submittedName>
</protein>
<keyword evidence="2" id="KW-1185">Reference proteome</keyword>
<reference evidence="1" key="2">
    <citation type="submission" date="2025-09" db="UniProtKB">
        <authorList>
            <consortium name="Ensembl"/>
        </authorList>
    </citation>
    <scope>IDENTIFICATION</scope>
</reference>
<reference evidence="1" key="1">
    <citation type="submission" date="2025-08" db="UniProtKB">
        <authorList>
            <consortium name="Ensembl"/>
        </authorList>
    </citation>
    <scope>IDENTIFICATION</scope>
</reference>
<organism evidence="1 2">
    <name type="scientific">Varanus komodoensis</name>
    <name type="common">Komodo dragon</name>
    <dbReference type="NCBI Taxonomy" id="61221"/>
    <lineage>
        <taxon>Eukaryota</taxon>
        <taxon>Metazoa</taxon>
        <taxon>Chordata</taxon>
        <taxon>Craniata</taxon>
        <taxon>Vertebrata</taxon>
        <taxon>Euteleostomi</taxon>
        <taxon>Lepidosauria</taxon>
        <taxon>Squamata</taxon>
        <taxon>Bifurcata</taxon>
        <taxon>Unidentata</taxon>
        <taxon>Episquamata</taxon>
        <taxon>Toxicofera</taxon>
        <taxon>Anguimorpha</taxon>
        <taxon>Paleoanguimorpha</taxon>
        <taxon>Varanoidea</taxon>
        <taxon>Varanidae</taxon>
        <taxon>Varanus</taxon>
    </lineage>
</organism>
<dbReference type="Ensembl" id="ENSVKKT00000029378.1">
    <property type="protein sequence ID" value="ENSVKKP00000028694.1"/>
    <property type="gene ID" value="ENSVKKG00000018529.1"/>
</dbReference>
<dbReference type="PANTHER" id="PTHR36296">
    <property type="entry name" value="GAMMA-CRYSTALLIN A"/>
    <property type="match status" value="1"/>
</dbReference>
<dbReference type="Pfam" id="PF17718">
    <property type="entry name" value="DUF5563"/>
    <property type="match status" value="1"/>
</dbReference>
<name>A0A8D2LW88_VARKO</name>
<accession>A0A8D2LW88</accession>
<evidence type="ECO:0000313" key="1">
    <source>
        <dbReference type="Ensembl" id="ENSVKKP00000028694.1"/>
    </source>
</evidence>
<proteinExistence type="predicted"/>
<dbReference type="OMA" id="LDDMVHY"/>
<dbReference type="InterPro" id="IPR038776">
    <property type="entry name" value="C2orf80"/>
</dbReference>
<dbReference type="PANTHER" id="PTHR36296:SF1">
    <property type="entry name" value="CHROMOSOME 2 OPEN READING FRAME 80"/>
    <property type="match status" value="1"/>
</dbReference>
<sequence>MERKHLKKEIEKLLGDYVGIILRENGFDPQGKRQISFLDDLAQYDLAVNVALAWRSDSEVQMPWGKQKRKLPLPQQYIYPNPIKREAMILSAYAGMLMNSLPIEDVIGIYSTGPSGHWIHPSNLSLHPFAMLTAPQAAEYAWKQSKWMSLSSIS</sequence>
<dbReference type="AlphaFoldDB" id="A0A8D2LW88"/>